<evidence type="ECO:0000256" key="5">
    <source>
        <dbReference type="ARBA" id="ARBA00022989"/>
    </source>
</evidence>
<keyword evidence="8" id="KW-0830">Ubiquinone</keyword>
<evidence type="ECO:0000256" key="1">
    <source>
        <dbReference type="ARBA" id="ARBA00004141"/>
    </source>
</evidence>
<gene>
    <name evidence="10" type="primary">ND1</name>
</gene>
<dbReference type="PANTHER" id="PTHR11432:SF3">
    <property type="entry name" value="NADH-UBIQUINONE OXIDOREDUCTASE CHAIN 1"/>
    <property type="match status" value="1"/>
</dbReference>
<feature type="transmembrane region" description="Helical" evidence="9">
    <location>
        <begin position="136"/>
        <end position="155"/>
    </location>
</feature>
<feature type="transmembrane region" description="Helical" evidence="9">
    <location>
        <begin position="239"/>
        <end position="257"/>
    </location>
</feature>
<sequence length="286" mass="33267">MSLFINIIFLILSIAFYTMVERKMLSLMMMRVGPNKPSFLGLLVPLMDAMKLLTKNLMNLKLGIKIYMNMGPMMNFILMLLLWGIMPIIAKESCIWSMLWFLSLSGLGVYSMFLSGWGSDSKFSFLGSLRSVAQTISYEITLGILLICLIINTFGFNIEVFKEYEVILSWSMFLFMSWLISCLMETNRAPFDLAEGESELVSGFNTEYGSLKFALLFLGEYGIMIFLSMMTSLIFYFKIIWVLFPMMCIFFIWARSAYPRMRYDMMMKFMWKVILPFILSFLTLLM</sequence>
<name>A0AAU8L3V1_9BILA</name>
<keyword evidence="6 9" id="KW-0472">Membrane</keyword>
<evidence type="ECO:0000256" key="3">
    <source>
        <dbReference type="ARBA" id="ARBA00021009"/>
    </source>
</evidence>
<keyword evidence="4 7" id="KW-0812">Transmembrane</keyword>
<dbReference type="GO" id="GO:0009060">
    <property type="term" value="P:aerobic respiration"/>
    <property type="evidence" value="ECO:0007669"/>
    <property type="project" value="TreeGrafter"/>
</dbReference>
<feature type="transmembrane region" description="Helical" evidence="9">
    <location>
        <begin position="167"/>
        <end position="184"/>
    </location>
</feature>
<comment type="catalytic activity">
    <reaction evidence="8">
        <text>a ubiquinone + NADH + 5 H(+)(in) = a ubiquinol + NAD(+) + 4 H(+)(out)</text>
        <dbReference type="Rhea" id="RHEA:29091"/>
        <dbReference type="Rhea" id="RHEA-COMP:9565"/>
        <dbReference type="Rhea" id="RHEA-COMP:9566"/>
        <dbReference type="ChEBI" id="CHEBI:15378"/>
        <dbReference type="ChEBI" id="CHEBI:16389"/>
        <dbReference type="ChEBI" id="CHEBI:17976"/>
        <dbReference type="ChEBI" id="CHEBI:57540"/>
        <dbReference type="ChEBI" id="CHEBI:57945"/>
        <dbReference type="EC" id="7.1.1.2"/>
    </reaction>
</comment>
<proteinExistence type="inferred from homology"/>
<evidence type="ECO:0000256" key="9">
    <source>
        <dbReference type="SAM" id="Phobius"/>
    </source>
</evidence>
<keyword evidence="8 10" id="KW-0496">Mitochondrion</keyword>
<organism evidence="10">
    <name type="scientific">Bryozoa sp</name>
    <dbReference type="NCBI Taxonomy" id="2813608"/>
    <lineage>
        <taxon>Eukaryota</taxon>
        <taxon>Metazoa</taxon>
        <taxon>Spiralia</taxon>
        <taxon>Lophotrochozoa</taxon>
        <taxon>Bryozoa</taxon>
    </lineage>
</organism>
<dbReference type="EMBL" id="PP990757">
    <property type="protein sequence ID" value="XCN35349.1"/>
    <property type="molecule type" value="Genomic_DNA"/>
</dbReference>
<reference evidence="10" key="1">
    <citation type="submission" date="2024-06" db="EMBL/GenBank/DDBJ databases">
        <title>Genomic investigations of benthic invertebrates from the Clarion-Clipperton fields of polymetallic nodules.</title>
        <authorList>
            <person name="Gastineau R."/>
            <person name="Dabek P."/>
            <person name="Mianowicz K."/>
            <person name="Otis C."/>
            <person name="Stoyanova V."/>
            <person name="Krawcewicz A."/>
            <person name="Abramowski T."/>
        </authorList>
    </citation>
    <scope>NUCLEOTIDE SEQUENCE</scope>
</reference>
<evidence type="ECO:0000256" key="2">
    <source>
        <dbReference type="ARBA" id="ARBA00010535"/>
    </source>
</evidence>
<evidence type="ECO:0000313" key="10">
    <source>
        <dbReference type="EMBL" id="XCN35349.1"/>
    </source>
</evidence>
<dbReference type="GO" id="GO:0008137">
    <property type="term" value="F:NADH dehydrogenase (ubiquinone) activity"/>
    <property type="evidence" value="ECO:0007669"/>
    <property type="project" value="UniProtKB-EC"/>
</dbReference>
<dbReference type="GO" id="GO:0005743">
    <property type="term" value="C:mitochondrial inner membrane"/>
    <property type="evidence" value="ECO:0007669"/>
    <property type="project" value="UniProtKB-SubCell"/>
</dbReference>
<comment type="subcellular location">
    <subcellularLocation>
        <location evidence="1">Membrane</location>
        <topology evidence="1">Multi-pass membrane protein</topology>
    </subcellularLocation>
    <subcellularLocation>
        <location evidence="7">Mitochondrion inner membrane</location>
        <topology evidence="7">Multi-pass membrane protein</topology>
    </subcellularLocation>
</comment>
<dbReference type="Pfam" id="PF00146">
    <property type="entry name" value="NADHdh"/>
    <property type="match status" value="1"/>
</dbReference>
<feature type="transmembrane region" description="Helical" evidence="9">
    <location>
        <begin position="213"/>
        <end position="233"/>
    </location>
</feature>
<feature type="transmembrane region" description="Helical" evidence="9">
    <location>
        <begin position="269"/>
        <end position="285"/>
    </location>
</feature>
<dbReference type="InterPro" id="IPR001694">
    <property type="entry name" value="NADH_UbQ_OxRdtase_su1/FPO"/>
</dbReference>
<dbReference type="AlphaFoldDB" id="A0AAU8L3V1"/>
<dbReference type="InterPro" id="IPR018086">
    <property type="entry name" value="NADH_UbQ_OxRdtase_su1_CS"/>
</dbReference>
<dbReference type="EC" id="7.1.1.2" evidence="8"/>
<dbReference type="GO" id="GO:0003954">
    <property type="term" value="F:NADH dehydrogenase activity"/>
    <property type="evidence" value="ECO:0007669"/>
    <property type="project" value="TreeGrafter"/>
</dbReference>
<evidence type="ECO:0000256" key="6">
    <source>
        <dbReference type="ARBA" id="ARBA00023136"/>
    </source>
</evidence>
<feature type="transmembrane region" description="Helical" evidence="9">
    <location>
        <begin position="95"/>
        <end position="115"/>
    </location>
</feature>
<accession>A0AAU8L3V1</accession>
<keyword evidence="5 9" id="KW-1133">Transmembrane helix</keyword>
<comment type="similarity">
    <text evidence="2 7">Belongs to the complex I subunit 1 family.</text>
</comment>
<keyword evidence="7" id="KW-0520">NAD</keyword>
<evidence type="ECO:0000256" key="7">
    <source>
        <dbReference type="RuleBase" id="RU000471"/>
    </source>
</evidence>
<evidence type="ECO:0000256" key="4">
    <source>
        <dbReference type="ARBA" id="ARBA00022692"/>
    </source>
</evidence>
<geneLocation type="mitochondrion" evidence="10"/>
<evidence type="ECO:0000256" key="8">
    <source>
        <dbReference type="RuleBase" id="RU000473"/>
    </source>
</evidence>
<dbReference type="PANTHER" id="PTHR11432">
    <property type="entry name" value="NADH DEHYDROGENASE SUBUNIT 1"/>
    <property type="match status" value="1"/>
</dbReference>
<feature type="transmembrane region" description="Helical" evidence="9">
    <location>
        <begin position="66"/>
        <end position="89"/>
    </location>
</feature>
<protein>
    <recommendedName>
        <fullName evidence="3 8">NADH-ubiquinone oxidoreductase chain 1</fullName>
        <ecNumber evidence="8">7.1.1.2</ecNumber>
    </recommendedName>
</protein>
<dbReference type="PROSITE" id="PS00668">
    <property type="entry name" value="COMPLEX1_ND1_2"/>
    <property type="match status" value="1"/>
</dbReference>